<dbReference type="EMBL" id="VIWY01000003">
    <property type="protein sequence ID" value="TWG21409.1"/>
    <property type="molecule type" value="Genomic_DNA"/>
</dbReference>
<organism evidence="1 2">
    <name type="scientific">Actinoplanes teichomyceticus</name>
    <dbReference type="NCBI Taxonomy" id="1867"/>
    <lineage>
        <taxon>Bacteria</taxon>
        <taxon>Bacillati</taxon>
        <taxon>Actinomycetota</taxon>
        <taxon>Actinomycetes</taxon>
        <taxon>Micromonosporales</taxon>
        <taxon>Micromonosporaceae</taxon>
        <taxon>Actinoplanes</taxon>
    </lineage>
</organism>
<protein>
    <submittedName>
        <fullName evidence="1">Uncharacterized protein</fullName>
    </submittedName>
</protein>
<reference evidence="1 2" key="1">
    <citation type="submission" date="2019-06" db="EMBL/GenBank/DDBJ databases">
        <title>Sequencing the genomes of 1000 actinobacteria strains.</title>
        <authorList>
            <person name="Klenk H.-P."/>
        </authorList>
    </citation>
    <scope>NUCLEOTIDE SEQUENCE [LARGE SCALE GENOMIC DNA]</scope>
    <source>
        <strain evidence="1 2">DSM 43866</strain>
    </source>
</reference>
<dbReference type="AlphaFoldDB" id="A0A561WC33"/>
<proteinExistence type="predicted"/>
<dbReference type="Proteomes" id="UP000320239">
    <property type="component" value="Unassembled WGS sequence"/>
</dbReference>
<gene>
    <name evidence="1" type="ORF">FHX34_103947</name>
</gene>
<sequence>MLDALCAAWIIDCVLRLTYLGATNALVVLRLLPTSDRDKGAEILAGRRQIMVLERRLANWSGLLPQAGRG</sequence>
<name>A0A561WC33_ACTTI</name>
<keyword evidence="2" id="KW-1185">Reference proteome</keyword>
<evidence type="ECO:0000313" key="2">
    <source>
        <dbReference type="Proteomes" id="UP000320239"/>
    </source>
</evidence>
<accession>A0A561WC33</accession>
<comment type="caution">
    <text evidence="1">The sequence shown here is derived from an EMBL/GenBank/DDBJ whole genome shotgun (WGS) entry which is preliminary data.</text>
</comment>
<evidence type="ECO:0000313" key="1">
    <source>
        <dbReference type="EMBL" id="TWG21409.1"/>
    </source>
</evidence>